<dbReference type="AlphaFoldDB" id="A0A8H4NB75"/>
<protein>
    <submittedName>
        <fullName evidence="2">Uncharacterized protein</fullName>
    </submittedName>
</protein>
<sequence>MKSAKTSSQQPQQNTPCADRENHGRRNGGAGGAPIDGYPPDSWTCCKCWTDYQGVYTNQCTNCGHIICSTCPQI</sequence>
<accession>A0A8H4NB75</accession>
<evidence type="ECO:0000313" key="2">
    <source>
        <dbReference type="EMBL" id="KAF4314098.1"/>
    </source>
</evidence>
<proteinExistence type="predicted"/>
<dbReference type="EMBL" id="WWBZ02000001">
    <property type="protein sequence ID" value="KAF4314098.1"/>
    <property type="molecule type" value="Genomic_DNA"/>
</dbReference>
<name>A0A8H4NB75_9PEZI</name>
<organism evidence="2 3">
    <name type="scientific">Botryosphaeria dothidea</name>
    <dbReference type="NCBI Taxonomy" id="55169"/>
    <lineage>
        <taxon>Eukaryota</taxon>
        <taxon>Fungi</taxon>
        <taxon>Dikarya</taxon>
        <taxon>Ascomycota</taxon>
        <taxon>Pezizomycotina</taxon>
        <taxon>Dothideomycetes</taxon>
        <taxon>Dothideomycetes incertae sedis</taxon>
        <taxon>Botryosphaeriales</taxon>
        <taxon>Botryosphaeriaceae</taxon>
        <taxon>Botryosphaeria</taxon>
    </lineage>
</organism>
<comment type="caution">
    <text evidence="2">The sequence shown here is derived from an EMBL/GenBank/DDBJ whole genome shotgun (WGS) entry which is preliminary data.</text>
</comment>
<evidence type="ECO:0000256" key="1">
    <source>
        <dbReference type="SAM" id="MobiDB-lite"/>
    </source>
</evidence>
<feature type="region of interest" description="Disordered" evidence="1">
    <location>
        <begin position="1"/>
        <end position="40"/>
    </location>
</feature>
<evidence type="ECO:0000313" key="3">
    <source>
        <dbReference type="Proteomes" id="UP000572817"/>
    </source>
</evidence>
<gene>
    <name evidence="2" type="ORF">GTA08_BOTSDO01667</name>
</gene>
<dbReference type="Proteomes" id="UP000572817">
    <property type="component" value="Unassembled WGS sequence"/>
</dbReference>
<keyword evidence="3" id="KW-1185">Reference proteome</keyword>
<feature type="compositionally biased region" description="Polar residues" evidence="1">
    <location>
        <begin position="1"/>
        <end position="16"/>
    </location>
</feature>
<reference evidence="2" key="1">
    <citation type="submission" date="2020-04" db="EMBL/GenBank/DDBJ databases">
        <title>Genome Assembly and Annotation of Botryosphaeria dothidea sdau 11-99, a Latent Pathogen of Apple Fruit Ring Rot in China.</title>
        <authorList>
            <person name="Yu C."/>
            <person name="Diao Y."/>
            <person name="Lu Q."/>
            <person name="Zhao J."/>
            <person name="Cui S."/>
            <person name="Peng C."/>
            <person name="He B."/>
            <person name="Liu H."/>
        </authorList>
    </citation>
    <scope>NUCLEOTIDE SEQUENCE [LARGE SCALE GENOMIC DNA]</scope>
    <source>
        <strain evidence="2">Sdau11-99</strain>
    </source>
</reference>